<protein>
    <submittedName>
        <fullName evidence="2">Histone-lysine N-methyltransferase SETMAR like protein</fullName>
    </submittedName>
</protein>
<dbReference type="Gene3D" id="1.10.10.1450">
    <property type="match status" value="1"/>
</dbReference>
<dbReference type="InterPro" id="IPR001888">
    <property type="entry name" value="Transposase_1"/>
</dbReference>
<dbReference type="Pfam" id="PF17906">
    <property type="entry name" value="HTH_48"/>
    <property type="match status" value="1"/>
</dbReference>
<organism evidence="2 3">
    <name type="scientific">Argiope bruennichi</name>
    <name type="common">Wasp spider</name>
    <name type="synonym">Aranea bruennichi</name>
    <dbReference type="NCBI Taxonomy" id="94029"/>
    <lineage>
        <taxon>Eukaryota</taxon>
        <taxon>Metazoa</taxon>
        <taxon>Ecdysozoa</taxon>
        <taxon>Arthropoda</taxon>
        <taxon>Chelicerata</taxon>
        <taxon>Arachnida</taxon>
        <taxon>Araneae</taxon>
        <taxon>Araneomorphae</taxon>
        <taxon>Entelegynae</taxon>
        <taxon>Araneoidea</taxon>
        <taxon>Araneidae</taxon>
        <taxon>Argiope</taxon>
    </lineage>
</organism>
<evidence type="ECO:0000313" key="3">
    <source>
        <dbReference type="Proteomes" id="UP000807504"/>
    </source>
</evidence>
<sequence>MLFHFEKGWKATQSFRDPKELFGDGTINGSLCREWFARLKSGDTSLEEKPKRYLPSVFDDQALLAAIEGDESLETRILADNSNVDHSTNVCHLKKLGKIWKLVGWVLHKISDNNKAERVRIFTDLLQRNERGSFLKDLVTEDKSWLIYKNLKRKKVWVSSGVSPKGTKDVHCKKALQCVWWARSGIDHWEIIFNRISCWWNGNDEHQQWRIPDKNGKRQFNNKSDVYLPQLDRFHAAIETKRPKKNNHFTIIFMFLFFYNK</sequence>
<dbReference type="GO" id="GO:0003690">
    <property type="term" value="F:double-stranded DNA binding"/>
    <property type="evidence" value="ECO:0007669"/>
    <property type="project" value="TreeGrafter"/>
</dbReference>
<dbReference type="GO" id="GO:0000014">
    <property type="term" value="F:single-stranded DNA endodeoxyribonuclease activity"/>
    <property type="evidence" value="ECO:0007669"/>
    <property type="project" value="TreeGrafter"/>
</dbReference>
<dbReference type="GO" id="GO:0006303">
    <property type="term" value="P:double-strand break repair via nonhomologous end joining"/>
    <property type="evidence" value="ECO:0007669"/>
    <property type="project" value="TreeGrafter"/>
</dbReference>
<dbReference type="AlphaFoldDB" id="A0A8T0FUS1"/>
<dbReference type="Gene3D" id="3.30.420.10">
    <property type="entry name" value="Ribonuclease H-like superfamily/Ribonuclease H"/>
    <property type="match status" value="1"/>
</dbReference>
<comment type="caution">
    <text evidence="2">The sequence shown here is derived from an EMBL/GenBank/DDBJ whole genome shotgun (WGS) entry which is preliminary data.</text>
</comment>
<reference evidence="2" key="2">
    <citation type="submission" date="2020-06" db="EMBL/GenBank/DDBJ databases">
        <authorList>
            <person name="Sheffer M."/>
        </authorList>
    </citation>
    <scope>NUCLEOTIDE SEQUENCE</scope>
</reference>
<dbReference type="GO" id="GO:0035861">
    <property type="term" value="C:site of double-strand break"/>
    <property type="evidence" value="ECO:0007669"/>
    <property type="project" value="TreeGrafter"/>
</dbReference>
<dbReference type="GO" id="GO:0044774">
    <property type="term" value="P:mitotic DNA integrity checkpoint signaling"/>
    <property type="evidence" value="ECO:0007669"/>
    <property type="project" value="TreeGrafter"/>
</dbReference>
<dbReference type="Proteomes" id="UP000807504">
    <property type="component" value="Unassembled WGS sequence"/>
</dbReference>
<dbReference type="InterPro" id="IPR041426">
    <property type="entry name" value="Mos1_HTH"/>
</dbReference>
<evidence type="ECO:0000313" key="2">
    <source>
        <dbReference type="EMBL" id="KAF8794854.1"/>
    </source>
</evidence>
<accession>A0A8T0FUS1</accession>
<evidence type="ECO:0000259" key="1">
    <source>
        <dbReference type="Pfam" id="PF17906"/>
    </source>
</evidence>
<feature type="domain" description="Mos1 transposase HTH" evidence="1">
    <location>
        <begin position="1"/>
        <end position="43"/>
    </location>
</feature>
<dbReference type="GO" id="GO:0044547">
    <property type="term" value="F:DNA topoisomerase binding"/>
    <property type="evidence" value="ECO:0007669"/>
    <property type="project" value="TreeGrafter"/>
</dbReference>
<dbReference type="InterPro" id="IPR036397">
    <property type="entry name" value="RNaseH_sf"/>
</dbReference>
<proteinExistence type="predicted"/>
<dbReference type="GO" id="GO:0000793">
    <property type="term" value="C:condensed chromosome"/>
    <property type="evidence" value="ECO:0007669"/>
    <property type="project" value="TreeGrafter"/>
</dbReference>
<dbReference type="GO" id="GO:0005634">
    <property type="term" value="C:nucleus"/>
    <property type="evidence" value="ECO:0007669"/>
    <property type="project" value="TreeGrafter"/>
</dbReference>
<dbReference type="PANTHER" id="PTHR46060">
    <property type="entry name" value="MARINER MOS1 TRANSPOSASE-LIKE PROTEIN"/>
    <property type="match status" value="1"/>
</dbReference>
<dbReference type="EMBL" id="JABXBU010000002">
    <property type="protein sequence ID" value="KAF8794854.1"/>
    <property type="molecule type" value="Genomic_DNA"/>
</dbReference>
<dbReference type="PANTHER" id="PTHR46060:SF2">
    <property type="entry name" value="HISTONE-LYSINE N-METHYLTRANSFERASE SETMAR"/>
    <property type="match status" value="1"/>
</dbReference>
<name>A0A8T0FUS1_ARGBR</name>
<dbReference type="GO" id="GO:0000729">
    <property type="term" value="P:DNA double-strand break processing"/>
    <property type="evidence" value="ECO:0007669"/>
    <property type="project" value="TreeGrafter"/>
</dbReference>
<dbReference type="GO" id="GO:0015074">
    <property type="term" value="P:DNA integration"/>
    <property type="evidence" value="ECO:0007669"/>
    <property type="project" value="TreeGrafter"/>
</dbReference>
<dbReference type="GO" id="GO:0046975">
    <property type="term" value="F:histone H3K36 methyltransferase activity"/>
    <property type="evidence" value="ECO:0007669"/>
    <property type="project" value="TreeGrafter"/>
</dbReference>
<dbReference type="InterPro" id="IPR052709">
    <property type="entry name" value="Transposase-MT_Hybrid"/>
</dbReference>
<gene>
    <name evidence="2" type="ORF">HNY73_002776</name>
</gene>
<dbReference type="GO" id="GO:0042800">
    <property type="term" value="F:histone H3K4 methyltransferase activity"/>
    <property type="evidence" value="ECO:0007669"/>
    <property type="project" value="TreeGrafter"/>
</dbReference>
<dbReference type="GO" id="GO:0003697">
    <property type="term" value="F:single-stranded DNA binding"/>
    <property type="evidence" value="ECO:0007669"/>
    <property type="project" value="TreeGrafter"/>
</dbReference>
<dbReference type="Pfam" id="PF01359">
    <property type="entry name" value="Transposase_1"/>
    <property type="match status" value="1"/>
</dbReference>
<dbReference type="GO" id="GO:0031297">
    <property type="term" value="P:replication fork processing"/>
    <property type="evidence" value="ECO:0007669"/>
    <property type="project" value="TreeGrafter"/>
</dbReference>
<reference evidence="2" key="1">
    <citation type="journal article" date="2020" name="bioRxiv">
        <title>Chromosome-level reference genome of the European wasp spider Argiope bruennichi: a resource for studies on range expansion and evolutionary adaptation.</title>
        <authorList>
            <person name="Sheffer M.M."/>
            <person name="Hoppe A."/>
            <person name="Krehenwinkel H."/>
            <person name="Uhl G."/>
            <person name="Kuss A.W."/>
            <person name="Jensen L."/>
            <person name="Jensen C."/>
            <person name="Gillespie R.G."/>
            <person name="Hoff K.J."/>
            <person name="Prost S."/>
        </authorList>
    </citation>
    <scope>NUCLEOTIDE SEQUENCE</scope>
</reference>
<keyword evidence="3" id="KW-1185">Reference proteome</keyword>